<dbReference type="EMBL" id="SOCA01000001">
    <property type="protein sequence ID" value="TDU81732.1"/>
    <property type="molecule type" value="Genomic_DNA"/>
</dbReference>
<evidence type="ECO:0000256" key="2">
    <source>
        <dbReference type="HAMAP-Rule" id="MF_01678"/>
    </source>
</evidence>
<dbReference type="FunFam" id="3.40.50.10470:FF:000006">
    <property type="entry name" value="Methylthioribose-1-phosphate isomerase"/>
    <property type="match status" value="1"/>
</dbReference>
<accession>A0A4R7SR27</accession>
<feature type="active site" description="Proton donor" evidence="2">
    <location>
        <position position="241"/>
    </location>
</feature>
<dbReference type="HAMAP" id="MF_01678">
    <property type="entry name" value="Salvage_MtnA"/>
    <property type="match status" value="1"/>
</dbReference>
<keyword evidence="4" id="KW-1185">Reference proteome</keyword>
<evidence type="ECO:0000256" key="1">
    <source>
        <dbReference type="ARBA" id="ARBA00023235"/>
    </source>
</evidence>
<dbReference type="GO" id="GO:0046523">
    <property type="term" value="F:S-methyl-5-thioribose-1-phosphate isomerase activity"/>
    <property type="evidence" value="ECO:0007669"/>
    <property type="project" value="UniProtKB-UniRule"/>
</dbReference>
<feature type="binding site" evidence="2">
    <location>
        <position position="200"/>
    </location>
    <ligand>
        <name>substrate</name>
    </ligand>
</feature>
<proteinExistence type="inferred from homology"/>
<dbReference type="GO" id="GO:0019509">
    <property type="term" value="P:L-methionine salvage from methylthioadenosine"/>
    <property type="evidence" value="ECO:0007669"/>
    <property type="project" value="UniProtKB-UniRule"/>
</dbReference>
<sequence>MLVSGIPYRTIWLHEASVRIIDQRRLPWTFDLLDLHTVAEVAEAIRDMAVRGAGLIGATAGYGMWLAAQEAATQKELQSLADSLISTRPTAVNLSWAVNRQLAAIQAAGFQNRIETARITAETIADEDAASCAAIGQHGLEIIQAISARKPGQTVQVLTHCNAGWLAFVDHGSATAPIYAAHAAGIPIHVWVDETRPRNQGARLTAWELAQQGVPHTVIADNTGGHLMQQGMVDLVITGADRVTRTGDVANKIGTYLKALAAMDNGVPFYVALPSSTFDWTLSDGVKGIPIEQRAPDEVTEMEGITDSGSIETLRIVSPGSAAANYAFDVTPARLVTGLITEKGLCSTNEAAICALHGKIPNSNLTAPLS</sequence>
<feature type="binding site" evidence="2">
    <location>
        <position position="88"/>
    </location>
    <ligand>
        <name>substrate</name>
    </ligand>
</feature>
<dbReference type="InterPro" id="IPR027363">
    <property type="entry name" value="M1Pi_N"/>
</dbReference>
<comment type="pathway">
    <text evidence="2">Amino-acid biosynthesis; L-methionine biosynthesis via salvage pathway; L-methionine from S-methyl-5-thio-alpha-D-ribose 1-phosphate: step 1/6.</text>
</comment>
<reference evidence="3 4" key="1">
    <citation type="submission" date="2019-03" db="EMBL/GenBank/DDBJ databases">
        <title>Genomic Encyclopedia of Archaeal and Bacterial Type Strains, Phase II (KMG-II): from individual species to whole genera.</title>
        <authorList>
            <person name="Goeker M."/>
        </authorList>
    </citation>
    <scope>NUCLEOTIDE SEQUENCE [LARGE SCALE GENOMIC DNA]</scope>
    <source>
        <strain evidence="3 4">ATCC 25309</strain>
    </source>
</reference>
<comment type="catalytic activity">
    <reaction evidence="2">
        <text>5-(methylsulfanyl)-alpha-D-ribose 1-phosphate = 5-(methylsulfanyl)-D-ribulose 1-phosphate</text>
        <dbReference type="Rhea" id="RHEA:19989"/>
        <dbReference type="ChEBI" id="CHEBI:58533"/>
        <dbReference type="ChEBI" id="CHEBI:58548"/>
        <dbReference type="EC" id="5.3.1.23"/>
    </reaction>
</comment>
<comment type="function">
    <text evidence="2">Catalyzes the interconversion of methylthioribose-1-phosphate (MTR-1-P) into methylthioribulose-1-phosphate (MTRu-1-P).</text>
</comment>
<dbReference type="NCBIfam" id="NF004326">
    <property type="entry name" value="PRK05720.1"/>
    <property type="match status" value="1"/>
</dbReference>
<dbReference type="NCBIfam" id="TIGR00512">
    <property type="entry name" value="salvage_mtnA"/>
    <property type="match status" value="1"/>
</dbReference>
<dbReference type="InterPro" id="IPR037171">
    <property type="entry name" value="NagB/RpiA_transferase-like"/>
</dbReference>
<dbReference type="AlphaFoldDB" id="A0A4R7SR27"/>
<keyword evidence="1 2" id="KW-0413">Isomerase</keyword>
<dbReference type="InterPro" id="IPR000649">
    <property type="entry name" value="IF-2B-related"/>
</dbReference>
<gene>
    <name evidence="2" type="primary">mtnA</name>
    <name evidence="3" type="ORF">EI77_01042</name>
</gene>
<dbReference type="PANTHER" id="PTHR43475:SF1">
    <property type="entry name" value="METHYLTHIORIBOSE-1-PHOSPHATE ISOMERASE"/>
    <property type="match status" value="1"/>
</dbReference>
<dbReference type="InterPro" id="IPR042529">
    <property type="entry name" value="IF_2B-like_C"/>
</dbReference>
<comment type="caution">
    <text evidence="3">The sequence shown here is derived from an EMBL/GenBank/DDBJ whole genome shotgun (WGS) entry which is preliminary data.</text>
</comment>
<dbReference type="NCBIfam" id="TIGR00524">
    <property type="entry name" value="eIF-2B_rel"/>
    <property type="match status" value="1"/>
</dbReference>
<dbReference type="InterPro" id="IPR005251">
    <property type="entry name" value="IF-M1Pi"/>
</dbReference>
<dbReference type="Gene3D" id="1.20.120.420">
    <property type="entry name" value="translation initiation factor eif-2b, domain 1"/>
    <property type="match status" value="1"/>
</dbReference>
<keyword evidence="2" id="KW-0028">Amino-acid biosynthesis</keyword>
<dbReference type="PANTHER" id="PTHR43475">
    <property type="entry name" value="METHYLTHIORIBOSE-1-PHOSPHATE ISOMERASE"/>
    <property type="match status" value="1"/>
</dbReference>
<evidence type="ECO:0000313" key="3">
    <source>
        <dbReference type="EMBL" id="TDU81732.1"/>
    </source>
</evidence>
<dbReference type="Gene3D" id="3.40.50.10470">
    <property type="entry name" value="Translation initiation factor eif-2b, domain 2"/>
    <property type="match status" value="1"/>
</dbReference>
<comment type="similarity">
    <text evidence="2">Belongs to the EIF-2B alpha/beta/delta subunits family. MtnA subfamily.</text>
</comment>
<dbReference type="SUPFAM" id="SSF100950">
    <property type="entry name" value="NagB/RpiA/CoA transferase-like"/>
    <property type="match status" value="1"/>
</dbReference>
<name>A0A4R7SR27_9BACT</name>
<protein>
    <recommendedName>
        <fullName evidence="2">Methylthioribose-1-phosphate isomerase</fullName>
        <shortName evidence="2">M1Pi</shortName>
        <shortName evidence="2">MTR-1-P isomerase</shortName>
        <ecNumber evidence="2">5.3.1.23</ecNumber>
    </recommendedName>
    <alternativeName>
        <fullName evidence="2">S-methyl-5-thioribose-1-phosphate isomerase</fullName>
    </alternativeName>
</protein>
<dbReference type="Pfam" id="PF01008">
    <property type="entry name" value="IF-2B"/>
    <property type="match status" value="1"/>
</dbReference>
<dbReference type="Proteomes" id="UP000295662">
    <property type="component" value="Unassembled WGS sequence"/>
</dbReference>
<feature type="binding site" evidence="2">
    <location>
        <begin position="251"/>
        <end position="252"/>
    </location>
    <ligand>
        <name>substrate</name>
    </ligand>
</feature>
<dbReference type="OrthoDB" id="9803436at2"/>
<organism evidence="3 4">
    <name type="scientific">Prosthecobacter fusiformis</name>
    <dbReference type="NCBI Taxonomy" id="48464"/>
    <lineage>
        <taxon>Bacteria</taxon>
        <taxon>Pseudomonadati</taxon>
        <taxon>Verrucomicrobiota</taxon>
        <taxon>Verrucomicrobiia</taxon>
        <taxon>Verrucomicrobiales</taxon>
        <taxon>Verrucomicrobiaceae</taxon>
        <taxon>Prosthecobacter</taxon>
    </lineage>
</organism>
<dbReference type="RefSeq" id="WP_133793659.1">
    <property type="nucleotide sequence ID" value="NZ_SOCA01000001.1"/>
</dbReference>
<feature type="binding site" evidence="2">
    <location>
        <begin position="51"/>
        <end position="53"/>
    </location>
    <ligand>
        <name>substrate</name>
    </ligand>
</feature>
<keyword evidence="2" id="KW-0486">Methionine biosynthesis</keyword>
<dbReference type="UniPathway" id="UPA00904">
    <property type="reaction ID" value="UER00874"/>
</dbReference>
<dbReference type="EC" id="5.3.1.23" evidence="2"/>
<evidence type="ECO:0000313" key="4">
    <source>
        <dbReference type="Proteomes" id="UP000295662"/>
    </source>
</evidence>
<feature type="site" description="Transition state stabilizer" evidence="2">
    <location>
        <position position="161"/>
    </location>
</feature>
<dbReference type="InterPro" id="IPR011559">
    <property type="entry name" value="Initiation_fac_2B_a/b/d"/>
</dbReference>